<dbReference type="EMBL" id="JAUZMZ010000082">
    <property type="protein sequence ID" value="MEE2033429.1"/>
    <property type="molecule type" value="Genomic_DNA"/>
</dbReference>
<proteinExistence type="predicted"/>
<feature type="transmembrane region" description="Helical" evidence="1">
    <location>
        <begin position="256"/>
        <end position="280"/>
    </location>
</feature>
<feature type="transmembrane region" description="Helical" evidence="1">
    <location>
        <begin position="225"/>
        <end position="244"/>
    </location>
</feature>
<gene>
    <name evidence="2" type="ORF">Q8814_15105</name>
</gene>
<feature type="transmembrane region" description="Helical" evidence="1">
    <location>
        <begin position="309"/>
        <end position="331"/>
    </location>
</feature>
<evidence type="ECO:0000313" key="2">
    <source>
        <dbReference type="EMBL" id="MEE2033429.1"/>
    </source>
</evidence>
<reference evidence="2 3" key="1">
    <citation type="submission" date="2023-08" db="EMBL/GenBank/DDBJ databases">
        <authorList>
            <person name="Girao M."/>
            <person name="Carvalho M.F."/>
        </authorList>
    </citation>
    <scope>NUCLEOTIDE SEQUENCE [LARGE SCALE GENOMIC DNA]</scope>
    <source>
        <strain evidence="2 3">CC-R104</strain>
    </source>
</reference>
<accession>A0ABU7JU29</accession>
<comment type="caution">
    <text evidence="2">The sequence shown here is derived from an EMBL/GenBank/DDBJ whole genome shotgun (WGS) entry which is preliminary data.</text>
</comment>
<keyword evidence="1" id="KW-0812">Transmembrane</keyword>
<dbReference type="RefSeq" id="WP_330152834.1">
    <property type="nucleotide sequence ID" value="NZ_JAUZMZ010000082.1"/>
</dbReference>
<organism evidence="2 3">
    <name type="scientific">Rhodococcus chondri</name>
    <dbReference type="NCBI Taxonomy" id="3065941"/>
    <lineage>
        <taxon>Bacteria</taxon>
        <taxon>Bacillati</taxon>
        <taxon>Actinomycetota</taxon>
        <taxon>Actinomycetes</taxon>
        <taxon>Mycobacteriales</taxon>
        <taxon>Nocardiaceae</taxon>
        <taxon>Rhodococcus</taxon>
    </lineage>
</organism>
<keyword evidence="3" id="KW-1185">Reference proteome</keyword>
<evidence type="ECO:0000256" key="1">
    <source>
        <dbReference type="SAM" id="Phobius"/>
    </source>
</evidence>
<sequence length="348" mass="34821">MADINIDTSATEVESSVQGAAGRKPHPLILLLGMSGGLGVILVLLLMVFILPALKGGPHDLPVGIVGLPSDVTEFEQALHGAAPGAYAPQRFESESELRTAIFDRDIVGGFVLGGSDVHALVAGAGSATISGAISNAVEAVGQATGGDVTVEDVVPLPEADPTGIGIGGLAFPLVFGGIVPVVAFRKIFPRSMIWYLAGLIGFAMLGGIVVASILTFSFGSIEAAFWPVAASMAMGIAALALPLAGLQSVFGAKGFTIGAMTMMFLGNPLAGISTTSAWLPSGLGTVGQILPPGAAGALVRSAAYFHGAGGLTAALTLVLWSVVGLVLFAVGARRTPVVASTAPSLVG</sequence>
<keyword evidence="1" id="KW-1133">Transmembrane helix</keyword>
<dbReference type="Proteomes" id="UP001331936">
    <property type="component" value="Unassembled WGS sequence"/>
</dbReference>
<protein>
    <submittedName>
        <fullName evidence="2">ABC transporter permease</fullName>
    </submittedName>
</protein>
<feature type="transmembrane region" description="Helical" evidence="1">
    <location>
        <begin position="165"/>
        <end position="185"/>
    </location>
</feature>
<evidence type="ECO:0000313" key="3">
    <source>
        <dbReference type="Proteomes" id="UP001331936"/>
    </source>
</evidence>
<feature type="transmembrane region" description="Helical" evidence="1">
    <location>
        <begin position="28"/>
        <end position="51"/>
    </location>
</feature>
<feature type="transmembrane region" description="Helical" evidence="1">
    <location>
        <begin position="194"/>
        <end position="219"/>
    </location>
</feature>
<keyword evidence="1" id="KW-0472">Membrane</keyword>
<name>A0ABU7JU29_9NOCA</name>